<dbReference type="PROSITE" id="PS52016">
    <property type="entry name" value="TONB_DEPENDENT_REC_3"/>
    <property type="match status" value="1"/>
</dbReference>
<name>K8ER37_9CHLO</name>
<accession>K8ER37</accession>
<dbReference type="SUPFAM" id="SSF56935">
    <property type="entry name" value="Porins"/>
    <property type="match status" value="1"/>
</dbReference>
<gene>
    <name evidence="2" type="ordered locus">Bathy18g00010</name>
</gene>
<evidence type="ECO:0000313" key="3">
    <source>
        <dbReference type="Proteomes" id="UP000198341"/>
    </source>
</evidence>
<dbReference type="Proteomes" id="UP000198341">
    <property type="component" value="Chromosome 18"/>
</dbReference>
<keyword evidence="2" id="KW-0675">Receptor</keyword>
<dbReference type="InterPro" id="IPR039426">
    <property type="entry name" value="TonB-dep_rcpt-like"/>
</dbReference>
<dbReference type="Pfam" id="PF07715">
    <property type="entry name" value="Plug"/>
    <property type="match status" value="1"/>
</dbReference>
<dbReference type="AlphaFoldDB" id="K8ER37"/>
<keyword evidence="3" id="KW-1185">Reference proteome</keyword>
<reference evidence="2 3" key="1">
    <citation type="submission" date="2011-10" db="EMBL/GenBank/DDBJ databases">
        <authorList>
            <person name="Genoscope - CEA"/>
        </authorList>
    </citation>
    <scope>NUCLEOTIDE SEQUENCE [LARGE SCALE GENOMIC DNA]</scope>
    <source>
        <strain evidence="2 3">RCC 1105</strain>
    </source>
</reference>
<sequence>MVRLIPGGISILNSLNNNQQSRGLGSTGAQILIDGKRMSGKSNDMQGRLSRIQASQIERIDLIRGTAEGLDIRSQGVLINVILKSGASDDISYLSEFRLTHNNQQNTKPECCCIS</sequence>
<proteinExistence type="predicted"/>
<dbReference type="KEGG" id="bpg:Bathy18g00010"/>
<dbReference type="GeneID" id="19010744"/>
<dbReference type="OrthoDB" id="10684227at2759"/>
<dbReference type="Gene3D" id="2.170.130.10">
    <property type="entry name" value="TonB-dependent receptor, plug domain"/>
    <property type="match status" value="1"/>
</dbReference>
<dbReference type="InterPro" id="IPR012910">
    <property type="entry name" value="Plug_dom"/>
</dbReference>
<evidence type="ECO:0000259" key="1">
    <source>
        <dbReference type="Pfam" id="PF07715"/>
    </source>
</evidence>
<dbReference type="RefSeq" id="XP_007508231.1">
    <property type="nucleotide sequence ID" value="XM_007508169.1"/>
</dbReference>
<organism evidence="2 3">
    <name type="scientific">Bathycoccus prasinos</name>
    <dbReference type="NCBI Taxonomy" id="41875"/>
    <lineage>
        <taxon>Eukaryota</taxon>
        <taxon>Viridiplantae</taxon>
        <taxon>Chlorophyta</taxon>
        <taxon>Mamiellophyceae</taxon>
        <taxon>Mamiellales</taxon>
        <taxon>Bathycoccaceae</taxon>
        <taxon>Bathycoccus</taxon>
    </lineage>
</organism>
<dbReference type="EMBL" id="FO082261">
    <property type="protein sequence ID" value="CCO20722.1"/>
    <property type="molecule type" value="Genomic_DNA"/>
</dbReference>
<feature type="domain" description="TonB-dependent receptor plug" evidence="1">
    <location>
        <begin position="16"/>
        <end position="68"/>
    </location>
</feature>
<protein>
    <submittedName>
        <fullName evidence="2">TonB-dependent receptor</fullName>
    </submittedName>
</protein>
<dbReference type="InterPro" id="IPR037066">
    <property type="entry name" value="Plug_dom_sf"/>
</dbReference>
<evidence type="ECO:0000313" key="2">
    <source>
        <dbReference type="EMBL" id="CCO20722.1"/>
    </source>
</evidence>